<evidence type="ECO:0000313" key="2">
    <source>
        <dbReference type="EMBL" id="OAK54479.1"/>
    </source>
</evidence>
<reference evidence="2 3" key="1">
    <citation type="submission" date="2016-03" db="EMBL/GenBank/DDBJ databases">
        <title>Genome sequence of Rhodococcus kyotonensis KB10.</title>
        <authorList>
            <person name="Jeong H."/>
            <person name="Hong C.E."/>
            <person name="Jo S.H."/>
            <person name="Park J.M."/>
        </authorList>
    </citation>
    <scope>NUCLEOTIDE SEQUENCE [LARGE SCALE GENOMIC DNA]</scope>
    <source>
        <strain evidence="2 3">KB10</strain>
    </source>
</reference>
<keyword evidence="3" id="KW-1185">Reference proteome</keyword>
<dbReference type="AlphaFoldDB" id="A0A177YGX3"/>
<evidence type="ECO:0000256" key="1">
    <source>
        <dbReference type="SAM" id="Phobius"/>
    </source>
</evidence>
<dbReference type="Pfam" id="PF10801">
    <property type="entry name" value="DUF2537"/>
    <property type="match status" value="1"/>
</dbReference>
<feature type="transmembrane region" description="Helical" evidence="1">
    <location>
        <begin position="69"/>
        <end position="90"/>
    </location>
</feature>
<dbReference type="EMBL" id="LVHI01000012">
    <property type="protein sequence ID" value="OAK54479.1"/>
    <property type="molecule type" value="Genomic_DNA"/>
</dbReference>
<dbReference type="Proteomes" id="UP000077519">
    <property type="component" value="Unassembled WGS sequence"/>
</dbReference>
<keyword evidence="1" id="KW-0472">Membrane</keyword>
<feature type="transmembrane region" description="Helical" evidence="1">
    <location>
        <begin position="9"/>
        <end position="31"/>
    </location>
</feature>
<dbReference type="InterPro" id="IPR024244">
    <property type="entry name" value="DUF2537"/>
</dbReference>
<protein>
    <recommendedName>
        <fullName evidence="4">DUF2537 domain-containing protein</fullName>
    </recommendedName>
</protein>
<gene>
    <name evidence="2" type="ORF">A3K89_03660</name>
</gene>
<proteinExistence type="predicted"/>
<feature type="transmembrane region" description="Helical" evidence="1">
    <location>
        <begin position="37"/>
        <end position="57"/>
    </location>
</feature>
<organism evidence="2 3">
    <name type="scientific">Rhodococcoides kyotonense</name>
    <dbReference type="NCBI Taxonomy" id="398843"/>
    <lineage>
        <taxon>Bacteria</taxon>
        <taxon>Bacillati</taxon>
        <taxon>Actinomycetota</taxon>
        <taxon>Actinomycetes</taxon>
        <taxon>Mycobacteriales</taxon>
        <taxon>Nocardiaceae</taxon>
        <taxon>Rhodococcoides</taxon>
    </lineage>
</organism>
<comment type="caution">
    <text evidence="2">The sequence shown here is derived from an EMBL/GenBank/DDBJ whole genome shotgun (WGS) entry which is preliminary data.</text>
</comment>
<sequence length="93" mass="9431">MRPVRNTSVLYTGIPVAAFAAVLVGTALTAFGLELAAINSALALAINVVVVGGAAPTILRWRHKPTVRWLVHGAVVGAVVSFVALGISVATSA</sequence>
<evidence type="ECO:0000313" key="3">
    <source>
        <dbReference type="Proteomes" id="UP000077519"/>
    </source>
</evidence>
<evidence type="ECO:0008006" key="4">
    <source>
        <dbReference type="Google" id="ProtNLM"/>
    </source>
</evidence>
<name>A0A177YGX3_9NOCA</name>
<keyword evidence="1" id="KW-0812">Transmembrane</keyword>
<accession>A0A177YGX3</accession>
<keyword evidence="1" id="KW-1133">Transmembrane helix</keyword>